<evidence type="ECO:0000256" key="1">
    <source>
        <dbReference type="ARBA" id="ARBA00022723"/>
    </source>
</evidence>
<feature type="signal peptide" evidence="4">
    <location>
        <begin position="1"/>
        <end position="24"/>
    </location>
</feature>
<protein>
    <recommendedName>
        <fullName evidence="5">Phytocyanin domain-containing protein</fullName>
    </recommendedName>
</protein>
<proteinExistence type="predicted"/>
<dbReference type="PROSITE" id="PS51485">
    <property type="entry name" value="PHYTOCYANIN"/>
    <property type="match status" value="1"/>
</dbReference>
<sequence length="173" mass="18136">MEGMSKVFLIFVLAVLMNKEAVSATDHTVGGSSGWDESTDFSSWASGETFKVGDKLVFKYSTMHSVVELGDESAYKSCGIGSAIDSMKGGKSVVKLDKPGTRYFACGTMGHCDQGMKVKIKTVSASSAPSSSSTPSSSSSSSTPASQSKAVHPYSSSIFMAILVVSAMVFTMF</sequence>
<dbReference type="CDD" id="cd04216">
    <property type="entry name" value="Phytocyanin"/>
    <property type="match status" value="1"/>
</dbReference>
<feature type="domain" description="Phytocyanin" evidence="5">
    <location>
        <begin position="25"/>
        <end position="124"/>
    </location>
</feature>
<dbReference type="PANTHER" id="PTHR33021:SF489">
    <property type="entry name" value="BASIC BLUE PROTEIN-LIKE"/>
    <property type="match status" value="1"/>
</dbReference>
<dbReference type="InterPro" id="IPR039391">
    <property type="entry name" value="Phytocyanin-like"/>
</dbReference>
<dbReference type="OMA" id="YKSCDIS"/>
<dbReference type="PANTHER" id="PTHR33021">
    <property type="entry name" value="BLUE COPPER PROTEIN"/>
    <property type="match status" value="1"/>
</dbReference>
<dbReference type="FunFam" id="2.60.40.420:FF:000003">
    <property type="entry name" value="Blue copper"/>
    <property type="match status" value="1"/>
</dbReference>
<keyword evidence="4" id="KW-0732">Signal</keyword>
<dbReference type="STRING" id="79200.A0A166HR87"/>
<feature type="compositionally biased region" description="Low complexity" evidence="3">
    <location>
        <begin position="124"/>
        <end position="146"/>
    </location>
</feature>
<evidence type="ECO:0000256" key="3">
    <source>
        <dbReference type="SAM" id="MobiDB-lite"/>
    </source>
</evidence>
<dbReference type="EMBL" id="LNRQ01000001">
    <property type="protein sequence ID" value="KZN10295.1"/>
    <property type="molecule type" value="Genomic_DNA"/>
</dbReference>
<gene>
    <name evidence="6" type="ORF">DCAR_002951</name>
</gene>
<dbReference type="OrthoDB" id="2331100at2759"/>
<organism evidence="6">
    <name type="scientific">Daucus carota subsp. sativus</name>
    <name type="common">Carrot</name>
    <dbReference type="NCBI Taxonomy" id="79200"/>
    <lineage>
        <taxon>Eukaryota</taxon>
        <taxon>Viridiplantae</taxon>
        <taxon>Streptophyta</taxon>
        <taxon>Embryophyta</taxon>
        <taxon>Tracheophyta</taxon>
        <taxon>Spermatophyta</taxon>
        <taxon>Magnoliopsida</taxon>
        <taxon>eudicotyledons</taxon>
        <taxon>Gunneridae</taxon>
        <taxon>Pentapetalae</taxon>
        <taxon>asterids</taxon>
        <taxon>campanulids</taxon>
        <taxon>Apiales</taxon>
        <taxon>Apiaceae</taxon>
        <taxon>Apioideae</taxon>
        <taxon>Scandiceae</taxon>
        <taxon>Daucinae</taxon>
        <taxon>Daucus</taxon>
        <taxon>Daucus sect. Daucus</taxon>
    </lineage>
</organism>
<dbReference type="Gene3D" id="2.60.40.420">
    <property type="entry name" value="Cupredoxins - blue copper proteins"/>
    <property type="match status" value="1"/>
</dbReference>
<dbReference type="Gramene" id="KZN10295">
    <property type="protein sequence ID" value="KZN10295"/>
    <property type="gene ID" value="DCAR_002951"/>
</dbReference>
<evidence type="ECO:0000256" key="4">
    <source>
        <dbReference type="SAM" id="SignalP"/>
    </source>
</evidence>
<dbReference type="InterPro" id="IPR008972">
    <property type="entry name" value="Cupredoxin"/>
</dbReference>
<feature type="chain" id="PRO_5007874732" description="Phytocyanin domain-containing protein" evidence="4">
    <location>
        <begin position="25"/>
        <end position="173"/>
    </location>
</feature>
<dbReference type="GO" id="GO:0005886">
    <property type="term" value="C:plasma membrane"/>
    <property type="evidence" value="ECO:0007669"/>
    <property type="project" value="TreeGrafter"/>
</dbReference>
<comment type="caution">
    <text evidence="6">The sequence shown here is derived from an EMBL/GenBank/DDBJ whole genome shotgun (WGS) entry which is preliminary data.</text>
</comment>
<evidence type="ECO:0000313" key="6">
    <source>
        <dbReference type="EMBL" id="KZN10295.1"/>
    </source>
</evidence>
<dbReference type="GO" id="GO:0046872">
    <property type="term" value="F:metal ion binding"/>
    <property type="evidence" value="ECO:0007669"/>
    <property type="project" value="UniProtKB-KW"/>
</dbReference>
<name>A0A166HR87_DAUCS</name>
<dbReference type="SUPFAM" id="SSF49503">
    <property type="entry name" value="Cupredoxins"/>
    <property type="match status" value="1"/>
</dbReference>
<keyword evidence="2" id="KW-0325">Glycoprotein</keyword>
<dbReference type="KEGG" id="dcr:108205378"/>
<dbReference type="InterPro" id="IPR003245">
    <property type="entry name" value="Phytocyanin_dom"/>
</dbReference>
<dbReference type="GO" id="GO:0009055">
    <property type="term" value="F:electron transfer activity"/>
    <property type="evidence" value="ECO:0007669"/>
    <property type="project" value="InterPro"/>
</dbReference>
<accession>A0A166HR87</accession>
<dbReference type="AlphaFoldDB" id="A0A166HR87"/>
<reference evidence="6" key="1">
    <citation type="journal article" date="2016" name="Nat. Genet.">
        <title>A high-quality carrot genome assembly provides new insights into carotenoid accumulation and asterid genome evolution.</title>
        <authorList>
            <person name="Iorizzo M."/>
            <person name="Ellison S."/>
            <person name="Senalik D."/>
            <person name="Zeng P."/>
            <person name="Satapoomin P."/>
            <person name="Huang J."/>
            <person name="Bowman M."/>
            <person name="Iovene M."/>
            <person name="Sanseverino W."/>
            <person name="Cavagnaro P."/>
            <person name="Yildiz M."/>
            <person name="Macko-Podgorni A."/>
            <person name="Moranska E."/>
            <person name="Grzebelus E."/>
            <person name="Grzebelus D."/>
            <person name="Ashrafi H."/>
            <person name="Zheng Z."/>
            <person name="Cheng S."/>
            <person name="Spooner D."/>
            <person name="Van Deynze A."/>
            <person name="Simon P."/>
        </authorList>
    </citation>
    <scope>NUCLEOTIDE SEQUENCE [LARGE SCALE GENOMIC DNA]</scope>
    <source>
        <tissue evidence="6">Leaf</tissue>
    </source>
</reference>
<evidence type="ECO:0000259" key="5">
    <source>
        <dbReference type="PROSITE" id="PS51485"/>
    </source>
</evidence>
<feature type="region of interest" description="Disordered" evidence="3">
    <location>
        <begin position="124"/>
        <end position="147"/>
    </location>
</feature>
<evidence type="ECO:0000256" key="2">
    <source>
        <dbReference type="ARBA" id="ARBA00023180"/>
    </source>
</evidence>
<dbReference type="Pfam" id="PF02298">
    <property type="entry name" value="Cu_bind_like"/>
    <property type="match status" value="1"/>
</dbReference>
<keyword evidence="1" id="KW-0479">Metal-binding</keyword>